<feature type="domain" description="ABC-type transport auxiliary lipoprotein component" evidence="2">
    <location>
        <begin position="33"/>
        <end position="192"/>
    </location>
</feature>
<dbReference type="InterPro" id="IPR005586">
    <property type="entry name" value="ABC_trans_aux"/>
</dbReference>
<feature type="signal peptide" evidence="1">
    <location>
        <begin position="1"/>
        <end position="17"/>
    </location>
</feature>
<dbReference type="eggNOG" id="COG3009">
    <property type="taxonomic scope" value="Bacteria"/>
</dbReference>
<dbReference type="Pfam" id="PF03886">
    <property type="entry name" value="ABC_trans_aux"/>
    <property type="match status" value="1"/>
</dbReference>
<protein>
    <recommendedName>
        <fullName evidence="2">ABC-type transport auxiliary lipoprotein component domain-containing protein</fullName>
    </recommendedName>
</protein>
<dbReference type="Gene3D" id="3.40.50.10610">
    <property type="entry name" value="ABC-type transport auxiliary lipoprotein component"/>
    <property type="match status" value="1"/>
</dbReference>
<evidence type="ECO:0000259" key="2">
    <source>
        <dbReference type="Pfam" id="PF03886"/>
    </source>
</evidence>
<reference evidence="3 4" key="1">
    <citation type="submission" date="2014-03" db="EMBL/GenBank/DDBJ databases">
        <title>The draft genome sequence of Thioclava dalianensis DLFJ1-1.</title>
        <authorList>
            <person name="Lai Q."/>
            <person name="Shao Z."/>
        </authorList>
    </citation>
    <scope>NUCLEOTIDE SEQUENCE [LARGE SCALE GENOMIC DNA]</scope>
    <source>
        <strain evidence="3 4">DLFJ1-1</strain>
    </source>
</reference>
<organism evidence="3 4">
    <name type="scientific">Thioclava dalianensis</name>
    <dbReference type="NCBI Taxonomy" id="1185766"/>
    <lineage>
        <taxon>Bacteria</taxon>
        <taxon>Pseudomonadati</taxon>
        <taxon>Pseudomonadota</taxon>
        <taxon>Alphaproteobacteria</taxon>
        <taxon>Rhodobacterales</taxon>
        <taxon>Paracoccaceae</taxon>
        <taxon>Thioclava</taxon>
    </lineage>
</organism>
<dbReference type="SUPFAM" id="SSF159594">
    <property type="entry name" value="XCC0632-like"/>
    <property type="match status" value="1"/>
</dbReference>
<proteinExistence type="predicted"/>
<dbReference type="STRING" id="1185766.SAMN05216224_104198"/>
<dbReference type="EMBL" id="JHEH01000006">
    <property type="protein sequence ID" value="KEP70303.1"/>
    <property type="molecule type" value="Genomic_DNA"/>
</dbReference>
<dbReference type="AlphaFoldDB" id="A0A074TMV9"/>
<sequence>MTLLRLIPFPLCLLALAACSDPEKIARYPITPPAVSKDMANRLGTAELRQISLPDYASSQEISFQTPDGALRSNPNNLWADDPARSMTLALARQISEMSGATVLSDPWPLSDPPRRRIDVRVEQLLPGADQMLHVSGLYVVSPTGFDAGGDTVRRFNFTVPIAGAEADGGAQPAAIVAAQGKAVTELARRIAGLR</sequence>
<dbReference type="RefSeq" id="WP_051693385.1">
    <property type="nucleotide sequence ID" value="NZ_FOVB01000004.1"/>
</dbReference>
<evidence type="ECO:0000313" key="4">
    <source>
        <dbReference type="Proteomes" id="UP000027725"/>
    </source>
</evidence>
<gene>
    <name evidence="3" type="ORF">DL1_17235</name>
</gene>
<dbReference type="PROSITE" id="PS51257">
    <property type="entry name" value="PROKAR_LIPOPROTEIN"/>
    <property type="match status" value="1"/>
</dbReference>
<evidence type="ECO:0000313" key="3">
    <source>
        <dbReference type="EMBL" id="KEP70303.1"/>
    </source>
</evidence>
<name>A0A074TMV9_9RHOB</name>
<comment type="caution">
    <text evidence="3">The sequence shown here is derived from an EMBL/GenBank/DDBJ whole genome shotgun (WGS) entry which is preliminary data.</text>
</comment>
<feature type="chain" id="PRO_5001700060" description="ABC-type transport auxiliary lipoprotein component domain-containing protein" evidence="1">
    <location>
        <begin position="18"/>
        <end position="195"/>
    </location>
</feature>
<dbReference type="Proteomes" id="UP000027725">
    <property type="component" value="Unassembled WGS sequence"/>
</dbReference>
<evidence type="ECO:0000256" key="1">
    <source>
        <dbReference type="SAM" id="SignalP"/>
    </source>
</evidence>
<accession>A0A074TMV9</accession>
<keyword evidence="4" id="KW-1185">Reference proteome</keyword>
<keyword evidence="1" id="KW-0732">Signal</keyword>